<keyword evidence="4" id="KW-1185">Reference proteome</keyword>
<dbReference type="RefSeq" id="WP_391936157.1">
    <property type="nucleotide sequence ID" value="NZ_JBIBSM010000013.1"/>
</dbReference>
<accession>A0ABW6YGY4</accession>
<dbReference type="EMBL" id="JBIBSM010000013">
    <property type="protein sequence ID" value="MFF8279111.1"/>
    <property type="molecule type" value="Genomic_DNA"/>
</dbReference>
<protein>
    <recommendedName>
        <fullName evidence="2">RsbT co-antagonist protein RsbRD N-terminal domain-containing protein</fullName>
    </recommendedName>
</protein>
<feature type="domain" description="RsbT co-antagonist protein RsbRD N-terminal" evidence="2">
    <location>
        <begin position="6"/>
        <end position="101"/>
    </location>
</feature>
<comment type="caution">
    <text evidence="3">The sequence shown here is derived from an EMBL/GenBank/DDBJ whole genome shotgun (WGS) entry which is preliminary data.</text>
</comment>
<name>A0ABW6YGY4_9ACTN</name>
<evidence type="ECO:0000313" key="3">
    <source>
        <dbReference type="EMBL" id="MFF8279111.1"/>
    </source>
</evidence>
<evidence type="ECO:0000259" key="2">
    <source>
        <dbReference type="Pfam" id="PF14361"/>
    </source>
</evidence>
<dbReference type="Pfam" id="PF14361">
    <property type="entry name" value="RsbRD_N"/>
    <property type="match status" value="1"/>
</dbReference>
<sequence length="132" mass="14210">MRLRTTEMVRTGELPDQAEQTAIRESSARRADEGVPLEAVVGAYRIGAEKCAAHVFPAAEPGDLSDLLLVQRHMLTCLRLVSCEVAAGYAQERQTALSDEQVALQSLLSRLPEGGSPRPRPTAPASDCRPAT</sequence>
<dbReference type="Proteomes" id="UP001603013">
    <property type="component" value="Unassembled WGS sequence"/>
</dbReference>
<organism evidence="3 4">
    <name type="scientific">Streptomyces lateritius</name>
    <dbReference type="NCBI Taxonomy" id="67313"/>
    <lineage>
        <taxon>Bacteria</taxon>
        <taxon>Bacillati</taxon>
        <taxon>Actinomycetota</taxon>
        <taxon>Actinomycetes</taxon>
        <taxon>Kitasatosporales</taxon>
        <taxon>Streptomycetaceae</taxon>
        <taxon>Streptomyces</taxon>
    </lineage>
</organism>
<feature type="region of interest" description="Disordered" evidence="1">
    <location>
        <begin position="108"/>
        <end position="132"/>
    </location>
</feature>
<gene>
    <name evidence="3" type="ORF">ACF05T_23790</name>
</gene>
<reference evidence="3 4" key="1">
    <citation type="submission" date="2024-10" db="EMBL/GenBank/DDBJ databases">
        <title>The Natural Products Discovery Center: Release of the First 8490 Sequenced Strains for Exploring Actinobacteria Biosynthetic Diversity.</title>
        <authorList>
            <person name="Kalkreuter E."/>
            <person name="Kautsar S.A."/>
            <person name="Yang D."/>
            <person name="Bader C.D."/>
            <person name="Teijaro C.N."/>
            <person name="Fluegel L."/>
            <person name="Davis C.M."/>
            <person name="Simpson J.R."/>
            <person name="Lauterbach L."/>
            <person name="Steele A.D."/>
            <person name="Gui C."/>
            <person name="Meng S."/>
            <person name="Li G."/>
            <person name="Viehrig K."/>
            <person name="Ye F."/>
            <person name="Su P."/>
            <person name="Kiefer A.F."/>
            <person name="Nichols A."/>
            <person name="Cepeda A.J."/>
            <person name="Yan W."/>
            <person name="Fan B."/>
            <person name="Jiang Y."/>
            <person name="Adhikari A."/>
            <person name="Zheng C.-J."/>
            <person name="Schuster L."/>
            <person name="Cowan T.M."/>
            <person name="Smanski M.J."/>
            <person name="Chevrette M.G."/>
            <person name="De Carvalho L.P.S."/>
            <person name="Shen B."/>
        </authorList>
    </citation>
    <scope>NUCLEOTIDE SEQUENCE [LARGE SCALE GENOMIC DNA]</scope>
    <source>
        <strain evidence="3 4">NPDC015755</strain>
    </source>
</reference>
<dbReference type="InterPro" id="IPR025751">
    <property type="entry name" value="RsbRD_N_dom"/>
</dbReference>
<evidence type="ECO:0000313" key="4">
    <source>
        <dbReference type="Proteomes" id="UP001603013"/>
    </source>
</evidence>
<proteinExistence type="predicted"/>
<evidence type="ECO:0000256" key="1">
    <source>
        <dbReference type="SAM" id="MobiDB-lite"/>
    </source>
</evidence>